<dbReference type="PANTHER" id="PTHR42648:SF28">
    <property type="entry name" value="TRANSPOSON-ENCODED PROTEIN WITH RIBONUCLEASE H-LIKE AND RETROVIRUS ZINC FINGER-LIKE DOMAINS"/>
    <property type="match status" value="1"/>
</dbReference>
<dbReference type="Pfam" id="PF14223">
    <property type="entry name" value="Retrotran_gag_2"/>
    <property type="match status" value="1"/>
</dbReference>
<proteinExistence type="predicted"/>
<dbReference type="Pfam" id="PF25597">
    <property type="entry name" value="SH3_retrovirus"/>
    <property type="match status" value="1"/>
</dbReference>
<feature type="domain" description="Integrase catalytic" evidence="6">
    <location>
        <begin position="529"/>
        <end position="702"/>
    </location>
</feature>
<dbReference type="GO" id="GO:0006508">
    <property type="term" value="P:proteolysis"/>
    <property type="evidence" value="ECO:0007669"/>
    <property type="project" value="UniProtKB-KW"/>
</dbReference>
<dbReference type="InterPro" id="IPR001584">
    <property type="entry name" value="Integrase_cat-core"/>
</dbReference>
<dbReference type="GO" id="GO:0046872">
    <property type="term" value="F:metal ion binding"/>
    <property type="evidence" value="ECO:0007669"/>
    <property type="project" value="UniProtKB-KW"/>
</dbReference>
<evidence type="ECO:0000313" key="8">
    <source>
        <dbReference type="Proteomes" id="UP001172457"/>
    </source>
</evidence>
<keyword evidence="8" id="KW-1185">Reference proteome</keyword>
<dbReference type="InterPro" id="IPR012337">
    <property type="entry name" value="RNaseH-like_sf"/>
</dbReference>
<keyword evidence="2" id="KW-0479">Metal-binding</keyword>
<gene>
    <name evidence="7" type="ORF">OSB04_019543</name>
</gene>
<keyword evidence="1" id="KW-0645">Protease</keyword>
<reference evidence="7" key="1">
    <citation type="submission" date="2023-03" db="EMBL/GenBank/DDBJ databases">
        <title>Chromosome-scale reference genome and RAD-based genetic map of yellow starthistle (Centaurea solstitialis) reveal putative structural variation and QTLs associated with invader traits.</title>
        <authorList>
            <person name="Reatini B."/>
            <person name="Cang F.A."/>
            <person name="Jiang Q."/>
            <person name="Mckibben M.T.W."/>
            <person name="Barker M.S."/>
            <person name="Rieseberg L.H."/>
            <person name="Dlugosch K.M."/>
        </authorList>
    </citation>
    <scope>NUCLEOTIDE SEQUENCE</scope>
    <source>
        <strain evidence="7">CAN-66</strain>
        <tissue evidence="7">Leaf</tissue>
    </source>
</reference>
<name>A0AA38T2T5_9ASTR</name>
<dbReference type="InterPro" id="IPR013103">
    <property type="entry name" value="RVT_2"/>
</dbReference>
<evidence type="ECO:0000256" key="5">
    <source>
        <dbReference type="SAM" id="MobiDB-lite"/>
    </source>
</evidence>
<evidence type="ECO:0000256" key="2">
    <source>
        <dbReference type="ARBA" id="ARBA00022723"/>
    </source>
</evidence>
<dbReference type="Gene3D" id="3.30.420.10">
    <property type="entry name" value="Ribonuclease H-like superfamily/Ribonuclease H"/>
    <property type="match status" value="1"/>
</dbReference>
<dbReference type="InterPro" id="IPR039537">
    <property type="entry name" value="Retrotran_Ty1/copia-like"/>
</dbReference>
<dbReference type="Proteomes" id="UP001172457">
    <property type="component" value="Chromosome 5"/>
</dbReference>
<dbReference type="SUPFAM" id="SSF53098">
    <property type="entry name" value="Ribonuclease H-like"/>
    <property type="match status" value="1"/>
</dbReference>
<feature type="region of interest" description="Disordered" evidence="5">
    <location>
        <begin position="281"/>
        <end position="314"/>
    </location>
</feature>
<evidence type="ECO:0000256" key="4">
    <source>
        <dbReference type="ARBA" id="ARBA00022801"/>
    </source>
</evidence>
<dbReference type="InterPro" id="IPR036397">
    <property type="entry name" value="RNaseH_sf"/>
</dbReference>
<dbReference type="InterPro" id="IPR025724">
    <property type="entry name" value="GAG-pre-integrase_dom"/>
</dbReference>
<organism evidence="7 8">
    <name type="scientific">Centaurea solstitialis</name>
    <name type="common">yellow star-thistle</name>
    <dbReference type="NCBI Taxonomy" id="347529"/>
    <lineage>
        <taxon>Eukaryota</taxon>
        <taxon>Viridiplantae</taxon>
        <taxon>Streptophyta</taxon>
        <taxon>Embryophyta</taxon>
        <taxon>Tracheophyta</taxon>
        <taxon>Spermatophyta</taxon>
        <taxon>Magnoliopsida</taxon>
        <taxon>eudicotyledons</taxon>
        <taxon>Gunneridae</taxon>
        <taxon>Pentapetalae</taxon>
        <taxon>asterids</taxon>
        <taxon>campanulids</taxon>
        <taxon>Asterales</taxon>
        <taxon>Asteraceae</taxon>
        <taxon>Carduoideae</taxon>
        <taxon>Cardueae</taxon>
        <taxon>Centaureinae</taxon>
        <taxon>Centaurea</taxon>
    </lineage>
</organism>
<evidence type="ECO:0000256" key="3">
    <source>
        <dbReference type="ARBA" id="ARBA00022750"/>
    </source>
</evidence>
<comment type="caution">
    <text evidence="7">The sequence shown here is derived from an EMBL/GenBank/DDBJ whole genome shotgun (WGS) entry which is preliminary data.</text>
</comment>
<protein>
    <recommendedName>
        <fullName evidence="6">Integrase catalytic domain-containing protein</fullName>
    </recommendedName>
</protein>
<dbReference type="GO" id="GO:0003676">
    <property type="term" value="F:nucleic acid binding"/>
    <property type="evidence" value="ECO:0007669"/>
    <property type="project" value="InterPro"/>
</dbReference>
<dbReference type="InterPro" id="IPR054722">
    <property type="entry name" value="PolX-like_BBD"/>
</dbReference>
<sequence length="1397" mass="159731">MWRKRRGEGRIVEKGDVGKEMQLNALGLVPIAIILKIQDNCNRIFIKEYRLYHYNRLDNTFKIKPNYTDTEISAPLVGHTGLLSSIDPLNGMNYSSWIEQIKIALGVMELDFALRVDRPLPLTNESTVEDKRVIDQWERSNRMSLMIIKNSISLAIRGAIPDSETAKEYLNSVEEQFKGTSKAHASTLILKMLTTKYDGVSGVREHILIMNDMANKLKSMDMEISEGFLVHFIMTSLPTQFGPFKINYNTQKEKWKMSELIAMCVQEEERLKIEKPDVAHLTTTTPNKRKFNDGAKGSHKGNKSYTGPSKSQKTVQVELKERLSVDSARNLVTLNTTAQNLRSGWQRKGFHTRKILENNQRTIRVGDGNDKQVEAIGSMVLLLDGGHEMILQNTLYVPTITRNLISVSKLKYDGYSFYFNDDDNDVILYRHKLVVGFGKLEGDLYKLNLDNKFSESLLPINVNVCECSNKNKRKRDNEISSRLWHKRLERMKRLVKDGIIENLDFSDFDPCVNCIKGKMTNKNKKGANRSSSLLEIIHTDICGHFPSGLGGYKSFITFIDDYSRYTYLYLINEKSDSLDMFKTFKAEVENQLSCKIKIVRSDRGGEYYGRHTDVGQSPGPFVEFCKSHGIVNQFTMPGTPQQNGVAERRNRTLMDMVRSMIANSSLPQFLWTEALKAAVHILNRVPSKSVPKTPYELWTGSKPKLNYLKVWGCPAEAKVYNPQIKKLDSKTISCYFVGYPERSKGYRFYAPSHTTRIVETRRAEFLENNDNSGCDGSKILELNEKTTPNQTQNILVPVVVSNQESTSTSTLQNEDVVVPMENEPFNHEIPHNDEVVEETQQPLRRSQRQRRPTNYDDFITYLNEVDYDLGQIEDPTSYNEAIKSEYSHKWIEAMKEEFNSMCINDVWDLAELPKAAKAVANKWVFKTKLDQNGNVERYKARLVAKGFTQKEGVDYKETFSPVSRKESLRIVLALVAHFDLELHQMDVKTAFLNGDLYEDVYMSQPEGFKEKGKEHLVCKLKKSIYGLKQASRQWYLKFDEVMKRFNFTKNSVDQCIYFKNSGSQFTILVLYVDDILIASNNKDMLFGTKRFLSNNFDMKDLGEASYVIGIEIHRDRENGMLGLSQKAYINRILNKYNMQNCAPTVAPVVKGDKFGSYQCPNTEVEREQMKLIPYASVVGSLMYAQVCTRPDIAYITGMLGRYQSNPGLDHWKAAKKVLRYLQGTKEYMLTYRRSNLLEVVGYSDSDFAKCKDDKKSTSGYIFMLSGGPISWRSRKQELTTTSTMMAEYVACYHATCHAMLLRNLISGLKIVDTISRPLKLYCDNNAAVSFSNSNSSTGAGLYLDTKYLFVRERVEENCITVEYINTSDMLADSFTKGLPPKTFVEHVARMGLKQNLA</sequence>
<accession>A0AA38T2T5</accession>
<dbReference type="InterPro" id="IPR043502">
    <property type="entry name" value="DNA/RNA_pol_sf"/>
</dbReference>
<dbReference type="PROSITE" id="PS50994">
    <property type="entry name" value="INTEGRASE"/>
    <property type="match status" value="1"/>
</dbReference>
<dbReference type="GO" id="GO:0015074">
    <property type="term" value="P:DNA integration"/>
    <property type="evidence" value="ECO:0007669"/>
    <property type="project" value="InterPro"/>
</dbReference>
<dbReference type="InterPro" id="IPR057670">
    <property type="entry name" value="SH3_retrovirus"/>
</dbReference>
<feature type="compositionally biased region" description="Polar residues" evidence="5">
    <location>
        <begin position="303"/>
        <end position="314"/>
    </location>
</feature>
<dbReference type="CDD" id="cd09272">
    <property type="entry name" value="RNase_HI_RT_Ty1"/>
    <property type="match status" value="1"/>
</dbReference>
<dbReference type="GO" id="GO:0004190">
    <property type="term" value="F:aspartic-type endopeptidase activity"/>
    <property type="evidence" value="ECO:0007669"/>
    <property type="project" value="UniProtKB-KW"/>
</dbReference>
<dbReference type="EMBL" id="JARYMX010000005">
    <property type="protein sequence ID" value="KAJ9547000.1"/>
    <property type="molecule type" value="Genomic_DNA"/>
</dbReference>
<dbReference type="Pfam" id="PF07727">
    <property type="entry name" value="RVT_2"/>
    <property type="match status" value="1"/>
</dbReference>
<evidence type="ECO:0000256" key="1">
    <source>
        <dbReference type="ARBA" id="ARBA00022670"/>
    </source>
</evidence>
<dbReference type="Pfam" id="PF13976">
    <property type="entry name" value="gag_pre-integrs"/>
    <property type="match status" value="1"/>
</dbReference>
<dbReference type="Pfam" id="PF22936">
    <property type="entry name" value="Pol_BBD"/>
    <property type="match status" value="1"/>
</dbReference>
<keyword evidence="4" id="KW-0378">Hydrolase</keyword>
<evidence type="ECO:0000259" key="6">
    <source>
        <dbReference type="PROSITE" id="PS50994"/>
    </source>
</evidence>
<dbReference type="Pfam" id="PF00665">
    <property type="entry name" value="rve"/>
    <property type="match status" value="1"/>
</dbReference>
<keyword evidence="3" id="KW-0064">Aspartyl protease</keyword>
<dbReference type="PANTHER" id="PTHR42648">
    <property type="entry name" value="TRANSPOSASE, PUTATIVE-RELATED"/>
    <property type="match status" value="1"/>
</dbReference>
<dbReference type="SUPFAM" id="SSF56672">
    <property type="entry name" value="DNA/RNA polymerases"/>
    <property type="match status" value="1"/>
</dbReference>
<evidence type="ECO:0000313" key="7">
    <source>
        <dbReference type="EMBL" id="KAJ9547000.1"/>
    </source>
</evidence>